<name>A0A1I4I8N4_9FIRM</name>
<feature type="coiled-coil region" evidence="1">
    <location>
        <begin position="8"/>
        <end position="64"/>
    </location>
</feature>
<protein>
    <recommendedName>
        <fullName evidence="4">Coiled coil domain-containing protein</fullName>
    </recommendedName>
</protein>
<proteinExistence type="predicted"/>
<evidence type="ECO:0008006" key="4">
    <source>
        <dbReference type="Google" id="ProtNLM"/>
    </source>
</evidence>
<dbReference type="STRING" id="1123291.SAMN04490355_100744"/>
<reference evidence="3" key="1">
    <citation type="submission" date="2016-10" db="EMBL/GenBank/DDBJ databases">
        <authorList>
            <person name="Varghese N."/>
            <person name="Submissions S."/>
        </authorList>
    </citation>
    <scope>NUCLEOTIDE SEQUENCE [LARGE SCALE GENOMIC DNA]</scope>
    <source>
        <strain evidence="3">DSM 13327</strain>
    </source>
</reference>
<dbReference type="Proteomes" id="UP000199520">
    <property type="component" value="Unassembled WGS sequence"/>
</dbReference>
<keyword evidence="1" id="KW-0175">Coiled coil</keyword>
<gene>
    <name evidence="2" type="ORF">SAMN04490355_100744</name>
</gene>
<organism evidence="2 3">
    <name type="scientific">Pelosinus propionicus DSM 13327</name>
    <dbReference type="NCBI Taxonomy" id="1123291"/>
    <lineage>
        <taxon>Bacteria</taxon>
        <taxon>Bacillati</taxon>
        <taxon>Bacillota</taxon>
        <taxon>Negativicutes</taxon>
        <taxon>Selenomonadales</taxon>
        <taxon>Sporomusaceae</taxon>
        <taxon>Pelosinus</taxon>
    </lineage>
</organism>
<keyword evidence="3" id="KW-1185">Reference proteome</keyword>
<dbReference type="AlphaFoldDB" id="A0A1I4I8N4"/>
<dbReference type="RefSeq" id="WP_090933577.1">
    <property type="nucleotide sequence ID" value="NZ_FOTS01000007.1"/>
</dbReference>
<evidence type="ECO:0000313" key="3">
    <source>
        <dbReference type="Proteomes" id="UP000199520"/>
    </source>
</evidence>
<evidence type="ECO:0000256" key="1">
    <source>
        <dbReference type="SAM" id="Coils"/>
    </source>
</evidence>
<dbReference type="OrthoDB" id="1683394at2"/>
<evidence type="ECO:0000313" key="2">
    <source>
        <dbReference type="EMBL" id="SFL50690.1"/>
    </source>
</evidence>
<sequence>MEKRNMYLEKIEANIDKYNDKLADFKIRVTEVQSDLKSEYLLQVDNLEKKRDEFVEKYGQIRETSEHAWEDVKEGTEKAWAELEDSIEKAVSRFK</sequence>
<dbReference type="EMBL" id="FOTS01000007">
    <property type="protein sequence ID" value="SFL50690.1"/>
    <property type="molecule type" value="Genomic_DNA"/>
</dbReference>
<accession>A0A1I4I8N4</accession>